<accession>A0AA39IG60</accession>
<organism evidence="1 2">
    <name type="scientific">Steinernema hermaphroditum</name>
    <dbReference type="NCBI Taxonomy" id="289476"/>
    <lineage>
        <taxon>Eukaryota</taxon>
        <taxon>Metazoa</taxon>
        <taxon>Ecdysozoa</taxon>
        <taxon>Nematoda</taxon>
        <taxon>Chromadorea</taxon>
        <taxon>Rhabditida</taxon>
        <taxon>Tylenchina</taxon>
        <taxon>Panagrolaimomorpha</taxon>
        <taxon>Strongyloidoidea</taxon>
        <taxon>Steinernematidae</taxon>
        <taxon>Steinernema</taxon>
    </lineage>
</organism>
<name>A0AA39IG60_9BILA</name>
<reference evidence="1" key="1">
    <citation type="submission" date="2023-06" db="EMBL/GenBank/DDBJ databases">
        <title>Genomic analysis of the entomopathogenic nematode Steinernema hermaphroditum.</title>
        <authorList>
            <person name="Schwarz E.M."/>
            <person name="Heppert J.K."/>
            <person name="Baniya A."/>
            <person name="Schwartz H.T."/>
            <person name="Tan C.-H."/>
            <person name="Antoshechkin I."/>
            <person name="Sternberg P.W."/>
            <person name="Goodrich-Blair H."/>
            <person name="Dillman A.R."/>
        </authorList>
    </citation>
    <scope>NUCLEOTIDE SEQUENCE</scope>
    <source>
        <strain evidence="1">PS9179</strain>
        <tissue evidence="1">Whole animal</tissue>
    </source>
</reference>
<dbReference type="InterPro" id="IPR043504">
    <property type="entry name" value="Peptidase_S1_PA_chymotrypsin"/>
</dbReference>
<keyword evidence="2" id="KW-1185">Reference proteome</keyword>
<dbReference type="AlphaFoldDB" id="A0AA39IG60"/>
<gene>
    <name evidence="1" type="ORF">QR680_007939</name>
</gene>
<dbReference type="EMBL" id="JAUCMV010000001">
    <property type="protein sequence ID" value="KAK0423045.1"/>
    <property type="molecule type" value="Genomic_DNA"/>
</dbReference>
<dbReference type="Proteomes" id="UP001175271">
    <property type="component" value="Unassembled WGS sequence"/>
</dbReference>
<evidence type="ECO:0000313" key="2">
    <source>
        <dbReference type="Proteomes" id="UP001175271"/>
    </source>
</evidence>
<comment type="caution">
    <text evidence="1">The sequence shown here is derived from an EMBL/GenBank/DDBJ whole genome shotgun (WGS) entry which is preliminary data.</text>
</comment>
<protein>
    <submittedName>
        <fullName evidence="1">Uncharacterized protein</fullName>
    </submittedName>
</protein>
<dbReference type="Gene3D" id="2.40.10.10">
    <property type="entry name" value="Trypsin-like serine proteases"/>
    <property type="match status" value="1"/>
</dbReference>
<sequence>MVGLVDSEDRRQGQWRNVRRERVHEEFDEYNGRNDIAILESDKSLLKRGVANVTSHGNCMYGPRGGVQPTFLRFVTLPLHDIKKCEHRRSRGWHVGDDQLCTGILEQQSETVTDIRGF</sequence>
<dbReference type="SUPFAM" id="SSF50494">
    <property type="entry name" value="Trypsin-like serine proteases"/>
    <property type="match status" value="1"/>
</dbReference>
<evidence type="ECO:0000313" key="1">
    <source>
        <dbReference type="EMBL" id="KAK0423045.1"/>
    </source>
</evidence>
<dbReference type="InterPro" id="IPR009003">
    <property type="entry name" value="Peptidase_S1_PA"/>
</dbReference>
<proteinExistence type="predicted"/>